<evidence type="ECO:0000313" key="2">
    <source>
        <dbReference type="Proteomes" id="UP000019812"/>
    </source>
</evidence>
<sequence length="251" mass="28309">MQPEMRGQHIEQFSLPHRFAQEIADSGRHRRAPLLFEGASRKHHDLWPRLARLSLDPLRGLQAIQFRHSPVHDDQIGSKTRRQFDRLDAVGSFGEDKAERTQELDQQLARIGIVIGNQDAFAVIERARCRAVLVRRHLSLFEHRQQQDKTEGRADSRSRFHLELAAHHRQVLPRNGEPQAGTGRGGVRHDLGEGLEDPFLVLGRDADSRVTYFDRQSPGTVFGGFSSNGQGDAALPGEVDGIAEQIEQYLP</sequence>
<gene>
    <name evidence="1" type="ORF">CAPSK01_001611</name>
</gene>
<name>A0A084Y213_9PROT</name>
<evidence type="ECO:0000313" key="1">
    <source>
        <dbReference type="EMBL" id="KFB68757.1"/>
    </source>
</evidence>
<dbReference type="AlphaFoldDB" id="A0A084Y213"/>
<dbReference type="EMBL" id="JDSS02000019">
    <property type="protein sequence ID" value="KFB68757.1"/>
    <property type="molecule type" value="Genomic_DNA"/>
</dbReference>
<organism evidence="1 2">
    <name type="scientific">Candidatus Accumulibacter vicinus</name>
    <dbReference type="NCBI Taxonomy" id="2954382"/>
    <lineage>
        <taxon>Bacteria</taxon>
        <taxon>Pseudomonadati</taxon>
        <taxon>Pseudomonadota</taxon>
        <taxon>Betaproteobacteria</taxon>
        <taxon>Candidatus Accumulibacter</taxon>
    </lineage>
</organism>
<dbReference type="Proteomes" id="UP000019812">
    <property type="component" value="Unassembled WGS sequence"/>
</dbReference>
<comment type="caution">
    <text evidence="1">The sequence shown here is derived from an EMBL/GenBank/DDBJ whole genome shotgun (WGS) entry which is preliminary data.</text>
</comment>
<dbReference type="AntiFam" id="ANF00160">
    <property type="entry name" value="Shadow ORF (opposite NIK1)"/>
</dbReference>
<proteinExistence type="predicted"/>
<reference evidence="1 2" key="1">
    <citation type="submission" date="2014-07" db="EMBL/GenBank/DDBJ databases">
        <title>Expanding our view of genomic diversity in Candidatus Accumulibacter clades.</title>
        <authorList>
            <person name="Skennerton C.T."/>
            <person name="Barr J.J."/>
            <person name="Slater F.R."/>
            <person name="Bond P.L."/>
            <person name="Tyson G.W."/>
        </authorList>
    </citation>
    <scope>NUCLEOTIDE SEQUENCE [LARGE SCALE GENOMIC DNA]</scope>
    <source>
        <strain evidence="2">SK-01</strain>
    </source>
</reference>
<protein>
    <submittedName>
        <fullName evidence="1">Uncharacterized protein</fullName>
    </submittedName>
</protein>
<accession>A0A084Y213</accession>